<dbReference type="InterPro" id="IPR008971">
    <property type="entry name" value="HSP40/DnaJ_pept-bd"/>
</dbReference>
<dbReference type="PANTHER" id="PTHR43096">
    <property type="entry name" value="DNAJ HOMOLOG 1, MITOCHONDRIAL-RELATED"/>
    <property type="match status" value="1"/>
</dbReference>
<evidence type="ECO:0000313" key="15">
    <source>
        <dbReference type="EMBL" id="GBF05194.1"/>
    </source>
</evidence>
<evidence type="ECO:0000256" key="6">
    <source>
        <dbReference type="ARBA" id="ARBA00022833"/>
    </source>
</evidence>
<dbReference type="GO" id="GO:0009408">
    <property type="term" value="P:response to heat"/>
    <property type="evidence" value="ECO:0007669"/>
    <property type="project" value="InterPro"/>
</dbReference>
<keyword evidence="16" id="KW-1185">Reference proteome</keyword>
<comment type="subcellular location">
    <subcellularLocation>
        <location evidence="11">Cytoplasm</location>
    </subcellularLocation>
</comment>
<gene>
    <name evidence="11" type="primary">dnaJ</name>
    <name evidence="15" type="ORF">DAERI_030360</name>
</gene>
<accession>A0A2I9CTS3</accession>
<dbReference type="NCBIfam" id="NF010885">
    <property type="entry name" value="PRK14292.1"/>
    <property type="match status" value="1"/>
</dbReference>
<comment type="cofactor">
    <cofactor evidence="11">
        <name>Zn(2+)</name>
        <dbReference type="ChEBI" id="CHEBI:29105"/>
    </cofactor>
    <text evidence="11">Binds 2 Zn(2+) ions per monomer.</text>
</comment>
<dbReference type="EMBL" id="BFAG01000003">
    <property type="protein sequence ID" value="GBF05194.1"/>
    <property type="molecule type" value="Genomic_DNA"/>
</dbReference>
<dbReference type="GO" id="GO:0042026">
    <property type="term" value="P:protein refolding"/>
    <property type="evidence" value="ECO:0007669"/>
    <property type="project" value="TreeGrafter"/>
</dbReference>
<feature type="binding site" evidence="11">
    <location>
        <position position="194"/>
    </location>
    <ligand>
        <name>Zn(2+)</name>
        <dbReference type="ChEBI" id="CHEBI:29105"/>
        <label>2</label>
    </ligand>
</feature>
<dbReference type="CDD" id="cd10719">
    <property type="entry name" value="DnaJ_zf"/>
    <property type="match status" value="1"/>
</dbReference>
<evidence type="ECO:0000256" key="3">
    <source>
        <dbReference type="ARBA" id="ARBA00022723"/>
    </source>
</evidence>
<dbReference type="GO" id="GO:0006260">
    <property type="term" value="P:DNA replication"/>
    <property type="evidence" value="ECO:0007669"/>
    <property type="project" value="UniProtKB-KW"/>
</dbReference>
<feature type="binding site" evidence="11">
    <location>
        <position position="211"/>
    </location>
    <ligand>
        <name>Zn(2+)</name>
        <dbReference type="ChEBI" id="CHEBI:29105"/>
        <label>1</label>
    </ligand>
</feature>
<evidence type="ECO:0000256" key="2">
    <source>
        <dbReference type="ARBA" id="ARBA00022705"/>
    </source>
</evidence>
<dbReference type="FunFam" id="2.60.260.20:FF:000005">
    <property type="entry name" value="Chaperone protein dnaJ 1, mitochondrial"/>
    <property type="match status" value="1"/>
</dbReference>
<comment type="function">
    <text evidence="11">Participates actively in the response to hyperosmotic and heat shock by preventing the aggregation of stress-denatured proteins and by disaggregating proteins, also in an autonomous, DnaK-independent fashion. Unfolded proteins bind initially to DnaJ; upon interaction with the DnaJ-bound protein, DnaK hydrolyzes its bound ATP, resulting in the formation of a stable complex. GrpE releases ADP from DnaK; ATP binding to DnaK triggers the release of the substrate protein, thus completing the reaction cycle. Several rounds of ATP-dependent interactions between DnaJ, DnaK and GrpE are required for fully efficient folding. Also involved, together with DnaK and GrpE, in the DNA replication of plasmids through activation of initiation proteins.</text>
</comment>
<dbReference type="InterPro" id="IPR001623">
    <property type="entry name" value="DnaJ_domain"/>
</dbReference>
<dbReference type="PROSITE" id="PS50076">
    <property type="entry name" value="DNAJ_2"/>
    <property type="match status" value="1"/>
</dbReference>
<reference evidence="16" key="1">
    <citation type="submission" date="2018-01" db="EMBL/GenBank/DDBJ databases">
        <title>Draft Genome Sequence of the Radioresistant Bacterium Deinococcus aerius TR0125, Isolated from the Higher Atmosphere above Japan.</title>
        <authorList>
            <person name="Satoh K."/>
            <person name="Arai H."/>
            <person name="Sanzen T."/>
            <person name="Kawaguchi Y."/>
            <person name="Hayashi H."/>
            <person name="Yokobori S."/>
            <person name="Yamagishi A."/>
            <person name="Oono Y."/>
            <person name="Narumi I."/>
        </authorList>
    </citation>
    <scope>NUCLEOTIDE SEQUENCE [LARGE SCALE GENOMIC DNA]</scope>
    <source>
        <strain evidence="16">TR0125</strain>
    </source>
</reference>
<comment type="caution">
    <text evidence="11">Lacks conserved residue(s) required for the propagation of feature annotation.</text>
</comment>
<dbReference type="InterPro" id="IPR018253">
    <property type="entry name" value="DnaJ_domain_CS"/>
</dbReference>
<keyword evidence="2 11" id="KW-0235">DNA replication</keyword>
<feature type="binding site" evidence="11">
    <location>
        <position position="208"/>
    </location>
    <ligand>
        <name>Zn(2+)</name>
        <dbReference type="ChEBI" id="CHEBI:29105"/>
        <label>1</label>
    </ligand>
</feature>
<dbReference type="InterPro" id="IPR002939">
    <property type="entry name" value="DnaJ_C"/>
</dbReference>
<evidence type="ECO:0000313" key="16">
    <source>
        <dbReference type="Proteomes" id="UP000236569"/>
    </source>
</evidence>
<dbReference type="SMART" id="SM00271">
    <property type="entry name" value="DnaJ"/>
    <property type="match status" value="1"/>
</dbReference>
<dbReference type="Pfam" id="PF00226">
    <property type="entry name" value="DnaJ"/>
    <property type="match status" value="1"/>
</dbReference>
<dbReference type="CDD" id="cd06257">
    <property type="entry name" value="DnaJ"/>
    <property type="match status" value="1"/>
</dbReference>
<dbReference type="Pfam" id="PF01556">
    <property type="entry name" value="DnaJ_C"/>
    <property type="match status" value="1"/>
</dbReference>
<keyword evidence="1 11" id="KW-0963">Cytoplasm</keyword>
<comment type="subunit">
    <text evidence="11">Homodimer.</text>
</comment>
<evidence type="ECO:0000256" key="1">
    <source>
        <dbReference type="ARBA" id="ARBA00022490"/>
    </source>
</evidence>
<dbReference type="SUPFAM" id="SSF49493">
    <property type="entry name" value="HSP40/DnaJ peptide-binding domain"/>
    <property type="match status" value="2"/>
</dbReference>
<dbReference type="GO" id="GO:0005737">
    <property type="term" value="C:cytoplasm"/>
    <property type="evidence" value="ECO:0007669"/>
    <property type="project" value="UniProtKB-SubCell"/>
</dbReference>
<dbReference type="GO" id="GO:0031072">
    <property type="term" value="F:heat shock protein binding"/>
    <property type="evidence" value="ECO:0007669"/>
    <property type="project" value="InterPro"/>
</dbReference>
<sequence>MPGVQTHMDYYELLSVSRTASADEIKSSYRKLALKYHPDRNKEPGAAEQFARINEAYAVLSDPEKRAHYDRFGSAPGAGMPGGDPFGGMGGVGFDPMDIFEQLFGGLGGARGGRRGPARGDDIETEARVTLLQARAGEEIEVEVDRLTTCEHCHGGRTEPGGKPPRTCPTCGGMGAVRAQARTIFGVVETQQPCPTCRGEGQTIEEPCTVCKGRGRTLKAERVSVKLPRGIDEGYRIRVAGRGHEGPGGNGDLYVHIEMEPHPDLRREQEHLIYTAKIGFAKATLGGEITVPTLDGPQAVEVKAGTQHGELHRLRGQGLPRLQGAGVGDLIVEYEIAVPKPGQLTPEAREALHAYARAVGDEVNEHREGFLGKVGKIFRGE</sequence>
<keyword evidence="7 11" id="KW-0346">Stress response</keyword>
<keyword evidence="3 11" id="KW-0479">Metal-binding</keyword>
<evidence type="ECO:0000256" key="8">
    <source>
        <dbReference type="ARBA" id="ARBA00023186"/>
    </source>
</evidence>
<dbReference type="PROSITE" id="PS51188">
    <property type="entry name" value="ZF_CR"/>
    <property type="match status" value="1"/>
</dbReference>
<evidence type="ECO:0000256" key="4">
    <source>
        <dbReference type="ARBA" id="ARBA00022737"/>
    </source>
</evidence>
<evidence type="ECO:0000259" key="14">
    <source>
        <dbReference type="PROSITE" id="PS51188"/>
    </source>
</evidence>
<evidence type="ECO:0000256" key="12">
    <source>
        <dbReference type="PROSITE-ProRule" id="PRU00546"/>
    </source>
</evidence>
<dbReference type="Proteomes" id="UP000236569">
    <property type="component" value="Unassembled WGS sequence"/>
</dbReference>
<keyword evidence="4 11" id="KW-0677">Repeat</keyword>
<dbReference type="GO" id="GO:0008270">
    <property type="term" value="F:zinc ion binding"/>
    <property type="evidence" value="ECO:0007669"/>
    <property type="project" value="UniProtKB-UniRule"/>
</dbReference>
<protein>
    <recommendedName>
        <fullName evidence="10 11">Chaperone protein DnaJ</fullName>
    </recommendedName>
</protein>
<feature type="binding site" evidence="11">
    <location>
        <position position="150"/>
    </location>
    <ligand>
        <name>Zn(2+)</name>
        <dbReference type="ChEBI" id="CHEBI:29105"/>
        <label>1</label>
    </ligand>
</feature>
<dbReference type="HAMAP" id="MF_01152">
    <property type="entry name" value="DnaJ"/>
    <property type="match status" value="1"/>
</dbReference>
<feature type="binding site" evidence="11">
    <location>
        <position position="197"/>
    </location>
    <ligand>
        <name>Zn(2+)</name>
        <dbReference type="ChEBI" id="CHEBI:29105"/>
        <label>2</label>
    </ligand>
</feature>
<feature type="domain" description="J" evidence="13">
    <location>
        <begin position="9"/>
        <end position="73"/>
    </location>
</feature>
<dbReference type="Pfam" id="PF00684">
    <property type="entry name" value="DnaJ_CXXCXGXG"/>
    <property type="match status" value="1"/>
</dbReference>
<dbReference type="InterPro" id="IPR036869">
    <property type="entry name" value="J_dom_sf"/>
</dbReference>
<evidence type="ECO:0000259" key="13">
    <source>
        <dbReference type="PROSITE" id="PS50076"/>
    </source>
</evidence>
<dbReference type="Gene3D" id="2.60.260.20">
    <property type="entry name" value="Urease metallochaperone UreE, N-terminal domain"/>
    <property type="match status" value="2"/>
</dbReference>
<evidence type="ECO:0000256" key="5">
    <source>
        <dbReference type="ARBA" id="ARBA00022771"/>
    </source>
</evidence>
<dbReference type="PROSITE" id="PS00636">
    <property type="entry name" value="DNAJ_1"/>
    <property type="match status" value="1"/>
</dbReference>
<evidence type="ECO:0000256" key="11">
    <source>
        <dbReference type="HAMAP-Rule" id="MF_01152"/>
    </source>
</evidence>
<feature type="binding site" evidence="11">
    <location>
        <position position="168"/>
    </location>
    <ligand>
        <name>Zn(2+)</name>
        <dbReference type="ChEBI" id="CHEBI:29105"/>
        <label>2</label>
    </ligand>
</feature>
<dbReference type="PRINTS" id="PR00625">
    <property type="entry name" value="JDOMAIN"/>
</dbReference>
<dbReference type="Gene3D" id="2.10.230.10">
    <property type="entry name" value="Heat shock protein DnaJ, cysteine-rich domain"/>
    <property type="match status" value="1"/>
</dbReference>
<comment type="caution">
    <text evidence="15">The sequence shown here is derived from an EMBL/GenBank/DDBJ whole genome shotgun (WGS) entry which is preliminary data.</text>
</comment>
<dbReference type="AlphaFoldDB" id="A0A2I9CTS3"/>
<dbReference type="GO" id="GO:0005524">
    <property type="term" value="F:ATP binding"/>
    <property type="evidence" value="ECO:0007669"/>
    <property type="project" value="InterPro"/>
</dbReference>
<organism evidence="15 16">
    <name type="scientific">Deinococcus aerius</name>
    <dbReference type="NCBI Taxonomy" id="200253"/>
    <lineage>
        <taxon>Bacteria</taxon>
        <taxon>Thermotogati</taxon>
        <taxon>Deinococcota</taxon>
        <taxon>Deinococci</taxon>
        <taxon>Deinococcales</taxon>
        <taxon>Deinococcaceae</taxon>
        <taxon>Deinococcus</taxon>
    </lineage>
</organism>
<dbReference type="GO" id="GO:0051082">
    <property type="term" value="F:unfolded protein binding"/>
    <property type="evidence" value="ECO:0007669"/>
    <property type="project" value="UniProtKB-UniRule"/>
</dbReference>
<dbReference type="Gene3D" id="1.10.287.110">
    <property type="entry name" value="DnaJ domain"/>
    <property type="match status" value="1"/>
</dbReference>
<keyword evidence="6 11" id="KW-0862">Zinc</keyword>
<dbReference type="NCBIfam" id="NF008035">
    <property type="entry name" value="PRK10767.1"/>
    <property type="match status" value="1"/>
</dbReference>
<dbReference type="CDD" id="cd10747">
    <property type="entry name" value="DnaJ_C"/>
    <property type="match status" value="1"/>
</dbReference>
<feature type="binding site" evidence="11">
    <location>
        <position position="153"/>
    </location>
    <ligand>
        <name>Zn(2+)</name>
        <dbReference type="ChEBI" id="CHEBI:29105"/>
        <label>1</label>
    </ligand>
</feature>
<evidence type="ECO:0000256" key="7">
    <source>
        <dbReference type="ARBA" id="ARBA00023016"/>
    </source>
</evidence>
<proteinExistence type="inferred from homology"/>
<feature type="domain" description="CR-type" evidence="14">
    <location>
        <begin position="137"/>
        <end position="220"/>
    </location>
</feature>
<dbReference type="InterPro" id="IPR001305">
    <property type="entry name" value="HSP_DnaJ_Cys-rich_dom"/>
</dbReference>
<comment type="domain">
    <text evidence="11">The J domain is necessary and sufficient to stimulate DnaK ATPase activity. Zinc center 1 plays an important role in the autonomous, DnaK-independent chaperone activity of DnaJ. Zinc center 2 is essential for interaction with DnaK and for DnaJ activity.</text>
</comment>
<evidence type="ECO:0000256" key="10">
    <source>
        <dbReference type="ARBA" id="ARBA00067609"/>
    </source>
</evidence>
<dbReference type="FunFam" id="2.10.230.10:FF:000002">
    <property type="entry name" value="Molecular chaperone DnaJ"/>
    <property type="match status" value="1"/>
</dbReference>
<dbReference type="SUPFAM" id="SSF46565">
    <property type="entry name" value="Chaperone J-domain"/>
    <property type="match status" value="1"/>
</dbReference>
<dbReference type="PANTHER" id="PTHR43096:SF48">
    <property type="entry name" value="CHAPERONE PROTEIN DNAJ"/>
    <property type="match status" value="1"/>
</dbReference>
<name>A0A2I9CTS3_9DEIO</name>
<keyword evidence="5 11" id="KW-0863">Zinc-finger</keyword>
<feature type="binding site" evidence="11">
    <location>
        <position position="171"/>
    </location>
    <ligand>
        <name>Zn(2+)</name>
        <dbReference type="ChEBI" id="CHEBI:29105"/>
        <label>2</label>
    </ligand>
</feature>
<keyword evidence="8 11" id="KW-0143">Chaperone</keyword>
<evidence type="ECO:0000256" key="9">
    <source>
        <dbReference type="ARBA" id="ARBA00061004"/>
    </source>
</evidence>
<dbReference type="InterPro" id="IPR036410">
    <property type="entry name" value="HSP_DnaJ_Cys-rich_dom_sf"/>
</dbReference>
<dbReference type="InterPro" id="IPR012724">
    <property type="entry name" value="DnaJ"/>
</dbReference>
<dbReference type="SUPFAM" id="SSF57938">
    <property type="entry name" value="DnaJ/Hsp40 cysteine-rich domain"/>
    <property type="match status" value="1"/>
</dbReference>
<comment type="similarity">
    <text evidence="9 11">Belongs to the DnaJ family.</text>
</comment>
<feature type="zinc finger region" description="CR-type" evidence="12">
    <location>
        <begin position="137"/>
        <end position="220"/>
    </location>
</feature>
<dbReference type="FunFam" id="1.10.287.110:FF:000031">
    <property type="entry name" value="Molecular chaperone DnaJ"/>
    <property type="match status" value="1"/>
</dbReference>